<dbReference type="GO" id="GO:0005634">
    <property type="term" value="C:nucleus"/>
    <property type="evidence" value="ECO:0007669"/>
    <property type="project" value="TreeGrafter"/>
</dbReference>
<evidence type="ECO:0000313" key="6">
    <source>
        <dbReference type="EMBL" id="NDJ95854.1"/>
    </source>
</evidence>
<protein>
    <submittedName>
        <fullName evidence="6">AT-rich interactive domain-containing protein 4A (Trinotate prediction)</fullName>
    </submittedName>
</protein>
<dbReference type="SUPFAM" id="SSF54160">
    <property type="entry name" value="Chromo domain-like"/>
    <property type="match status" value="1"/>
</dbReference>
<sequence>MNRPIVEDVVSLLDESILIEINDLSNYSDKEIVFLVHLEQLMIVEETPIIYKPKLHDEYINIYNLATVVQSFGGFEQVKVNKQWKNVSRMMGVKQAHVSTFKSLKHSYTRYIEPFLEHIHSVTSKPCCEHFNKPLYASINSYIFNHFTYTDNPPTQTPSPAHSPNQQSNASKISVLPKRNKTIRKTGTEKRSNRISTSSEEEITSDSNYSSHLRRSPSPEIKKKVNIERSQLLKDQEYHAGDKIHVKYHKMKKTYEATVMDVKKVDKKRKILVHYYGWNDSYDEWISTNRIVSRVISPSLQAQKKGKRGRRPKIPQAVTPAPTTTQQKEESSAEQKRKSRSTYNSLQDEYIEAALVNSLKGIFCHYYLLNIERLQLFPMILLINLDINYLALNQHSLNLIQWF</sequence>
<dbReference type="Pfam" id="PF11717">
    <property type="entry name" value="Tudor-knot"/>
    <property type="match status" value="1"/>
</dbReference>
<keyword evidence="2" id="KW-0804">Transcription</keyword>
<proteinExistence type="predicted"/>
<dbReference type="GO" id="GO:0006357">
    <property type="term" value="P:regulation of transcription by RNA polymerase II"/>
    <property type="evidence" value="ECO:0007669"/>
    <property type="project" value="TreeGrafter"/>
</dbReference>
<dbReference type="SUPFAM" id="SSF46774">
    <property type="entry name" value="ARID-like"/>
    <property type="match status" value="1"/>
</dbReference>
<organism evidence="6">
    <name type="scientific">Myxobolus squamalis</name>
    <name type="common">Myxosporean</name>
    <dbReference type="NCBI Taxonomy" id="59785"/>
    <lineage>
        <taxon>Eukaryota</taxon>
        <taxon>Metazoa</taxon>
        <taxon>Cnidaria</taxon>
        <taxon>Myxozoa</taxon>
        <taxon>Myxosporea</taxon>
        <taxon>Bivalvulida</taxon>
        <taxon>Platysporina</taxon>
        <taxon>Myxobolidae</taxon>
        <taxon>Myxobolus</taxon>
    </lineage>
</organism>
<accession>A0A6B2FVX4</accession>
<feature type="compositionally biased region" description="Basic and acidic residues" evidence="4">
    <location>
        <begin position="327"/>
        <end position="336"/>
    </location>
</feature>
<dbReference type="Gene3D" id="2.30.30.140">
    <property type="match status" value="1"/>
</dbReference>
<dbReference type="Pfam" id="PF01388">
    <property type="entry name" value="ARID"/>
    <property type="match status" value="1"/>
</dbReference>
<dbReference type="InterPro" id="IPR016197">
    <property type="entry name" value="Chromo-like_dom_sf"/>
</dbReference>
<dbReference type="Gene3D" id="1.10.150.60">
    <property type="entry name" value="ARID DNA-binding domain"/>
    <property type="match status" value="1"/>
</dbReference>
<dbReference type="InterPro" id="IPR051232">
    <property type="entry name" value="ARID/SWI1_ChromRemod"/>
</dbReference>
<feature type="region of interest" description="Disordered" evidence="4">
    <location>
        <begin position="301"/>
        <end position="341"/>
    </location>
</feature>
<name>A0A6B2FVX4_MYXSQ</name>
<feature type="compositionally biased region" description="Basic residues" evidence="4">
    <location>
        <begin position="304"/>
        <end position="313"/>
    </location>
</feature>
<evidence type="ECO:0000256" key="3">
    <source>
        <dbReference type="ARBA" id="ARBA00023242"/>
    </source>
</evidence>
<evidence type="ECO:0000256" key="1">
    <source>
        <dbReference type="ARBA" id="ARBA00023015"/>
    </source>
</evidence>
<dbReference type="InterPro" id="IPR001606">
    <property type="entry name" value="ARID_dom"/>
</dbReference>
<feature type="compositionally biased region" description="Low complexity" evidence="4">
    <location>
        <begin position="315"/>
        <end position="326"/>
    </location>
</feature>
<feature type="compositionally biased region" description="Polar residues" evidence="4">
    <location>
        <begin position="151"/>
        <end position="172"/>
    </location>
</feature>
<evidence type="ECO:0000259" key="5">
    <source>
        <dbReference type="PROSITE" id="PS51011"/>
    </source>
</evidence>
<dbReference type="InterPro" id="IPR025995">
    <property type="entry name" value="Tudor-knot"/>
</dbReference>
<dbReference type="AlphaFoldDB" id="A0A6B2FVX4"/>
<feature type="domain" description="ARID" evidence="5">
    <location>
        <begin position="28"/>
        <end position="120"/>
    </location>
</feature>
<evidence type="ECO:0000256" key="2">
    <source>
        <dbReference type="ARBA" id="ARBA00023163"/>
    </source>
</evidence>
<keyword evidence="1" id="KW-0805">Transcription regulation</keyword>
<dbReference type="PROSITE" id="PS51011">
    <property type="entry name" value="ARID"/>
    <property type="match status" value="1"/>
</dbReference>
<dbReference type="SMART" id="SM00501">
    <property type="entry name" value="BRIGHT"/>
    <property type="match status" value="1"/>
</dbReference>
<dbReference type="PANTHER" id="PTHR13964:SF27">
    <property type="entry name" value="HAT-TRICK, ISOFORM D"/>
    <property type="match status" value="1"/>
</dbReference>
<dbReference type="CDD" id="cd16100">
    <property type="entry name" value="ARID"/>
    <property type="match status" value="1"/>
</dbReference>
<dbReference type="GO" id="GO:0000976">
    <property type="term" value="F:transcription cis-regulatory region binding"/>
    <property type="evidence" value="ECO:0007669"/>
    <property type="project" value="TreeGrafter"/>
</dbReference>
<dbReference type="SMART" id="SM01014">
    <property type="entry name" value="ARID"/>
    <property type="match status" value="1"/>
</dbReference>
<dbReference type="PANTHER" id="PTHR13964">
    <property type="entry name" value="RBP-RELATED"/>
    <property type="match status" value="1"/>
</dbReference>
<keyword evidence="3" id="KW-0539">Nucleus</keyword>
<dbReference type="EMBL" id="GHBR01000273">
    <property type="protein sequence ID" value="NDJ95854.1"/>
    <property type="molecule type" value="Transcribed_RNA"/>
</dbReference>
<evidence type="ECO:0000256" key="4">
    <source>
        <dbReference type="SAM" id="MobiDB-lite"/>
    </source>
</evidence>
<feature type="region of interest" description="Disordered" evidence="4">
    <location>
        <begin position="151"/>
        <end position="222"/>
    </location>
</feature>
<reference evidence="6" key="1">
    <citation type="submission" date="2018-11" db="EMBL/GenBank/DDBJ databases">
        <title>Myxobolus squamalis genome and transcriptome.</title>
        <authorList>
            <person name="Yahalomi D."/>
            <person name="Atkinson S.D."/>
            <person name="Neuhof M."/>
            <person name="Chang E.S."/>
            <person name="Philippe H."/>
            <person name="Cartwright P."/>
            <person name="Bartholomew J.L."/>
            <person name="Huchon D."/>
        </authorList>
    </citation>
    <scope>NUCLEOTIDE SEQUENCE</scope>
    <source>
        <strain evidence="6">71B08</strain>
        <tissue evidence="6">Whole</tissue>
    </source>
</reference>
<dbReference type="InterPro" id="IPR036431">
    <property type="entry name" value="ARID_dom_sf"/>
</dbReference>